<dbReference type="SUPFAM" id="SSF52980">
    <property type="entry name" value="Restriction endonuclease-like"/>
    <property type="match status" value="1"/>
</dbReference>
<evidence type="ECO:0000256" key="5">
    <source>
        <dbReference type="ARBA" id="ARBA00022806"/>
    </source>
</evidence>
<dbReference type="PANTHER" id="PTHR11070">
    <property type="entry name" value="UVRD / RECB / PCRA DNA HELICASE FAMILY MEMBER"/>
    <property type="match status" value="1"/>
</dbReference>
<dbReference type="HAMAP" id="MF_01451">
    <property type="entry name" value="AddA"/>
    <property type="match status" value="1"/>
</dbReference>
<dbReference type="InterPro" id="IPR014017">
    <property type="entry name" value="DNA_helicase_UvrD-like_C"/>
</dbReference>
<dbReference type="InterPro" id="IPR000212">
    <property type="entry name" value="DNA_helicase_UvrD/REP"/>
</dbReference>
<evidence type="ECO:0000259" key="15">
    <source>
        <dbReference type="PROSITE" id="PS51198"/>
    </source>
</evidence>
<dbReference type="SUPFAM" id="SSF52540">
    <property type="entry name" value="P-loop containing nucleoside triphosphate hydrolases"/>
    <property type="match status" value="1"/>
</dbReference>
<feature type="domain" description="UvrD-like helicase C-terminal" evidence="16">
    <location>
        <begin position="497"/>
        <end position="813"/>
    </location>
</feature>
<dbReference type="GO" id="GO:0043138">
    <property type="term" value="F:3'-5' DNA helicase activity"/>
    <property type="evidence" value="ECO:0007669"/>
    <property type="project" value="UniProtKB-UniRule"/>
</dbReference>
<evidence type="ECO:0000256" key="1">
    <source>
        <dbReference type="ARBA" id="ARBA00022722"/>
    </source>
</evidence>
<name>A0A386H5S2_9CLOT</name>
<keyword evidence="4 13" id="KW-0378">Hydrolase</keyword>
<evidence type="ECO:0000256" key="6">
    <source>
        <dbReference type="ARBA" id="ARBA00022839"/>
    </source>
</evidence>
<evidence type="ECO:0000256" key="13">
    <source>
        <dbReference type="HAMAP-Rule" id="MF_01451"/>
    </source>
</evidence>
<evidence type="ECO:0000256" key="12">
    <source>
        <dbReference type="ARBA" id="ARBA00048988"/>
    </source>
</evidence>
<dbReference type="PANTHER" id="PTHR11070:SF48">
    <property type="entry name" value="ATP-DEPENDENT HELICASE_NUCLEASE SUBUNIT A"/>
    <property type="match status" value="1"/>
</dbReference>
<keyword evidence="3 13" id="KW-0227">DNA damage</keyword>
<feature type="binding site" evidence="14">
    <location>
        <begin position="24"/>
        <end position="31"/>
    </location>
    <ligand>
        <name>ATP</name>
        <dbReference type="ChEBI" id="CHEBI:30616"/>
    </ligand>
</feature>
<dbReference type="InterPro" id="IPR014152">
    <property type="entry name" value="AddA"/>
</dbReference>
<dbReference type="OrthoDB" id="9810135at2"/>
<evidence type="ECO:0000256" key="9">
    <source>
        <dbReference type="ARBA" id="ARBA00023204"/>
    </source>
</evidence>
<comment type="catalytic activity">
    <reaction evidence="11 13">
        <text>Couples ATP hydrolysis with the unwinding of duplex DNA by translocating in the 3'-5' direction.</text>
        <dbReference type="EC" id="5.6.2.4"/>
    </reaction>
</comment>
<dbReference type="InterPro" id="IPR011335">
    <property type="entry name" value="Restrct_endonuc-II-like"/>
</dbReference>
<comment type="cofactor">
    <cofactor evidence="13">
        <name>Mg(2+)</name>
        <dbReference type="ChEBI" id="CHEBI:18420"/>
    </cofactor>
</comment>
<evidence type="ECO:0000256" key="4">
    <source>
        <dbReference type="ARBA" id="ARBA00022801"/>
    </source>
</evidence>
<evidence type="ECO:0000256" key="11">
    <source>
        <dbReference type="ARBA" id="ARBA00034617"/>
    </source>
</evidence>
<dbReference type="GO" id="GO:0005524">
    <property type="term" value="F:ATP binding"/>
    <property type="evidence" value="ECO:0007669"/>
    <property type="project" value="UniProtKB-UniRule"/>
</dbReference>
<keyword evidence="6 13" id="KW-0269">Exonuclease</keyword>
<dbReference type="PROSITE" id="PS51217">
    <property type="entry name" value="UVRD_HELICASE_CTER"/>
    <property type="match status" value="1"/>
</dbReference>
<dbReference type="GO" id="GO:0033202">
    <property type="term" value="C:DNA helicase complex"/>
    <property type="evidence" value="ECO:0007669"/>
    <property type="project" value="TreeGrafter"/>
</dbReference>
<dbReference type="NCBIfam" id="TIGR02785">
    <property type="entry name" value="addA_Gpos"/>
    <property type="match status" value="1"/>
</dbReference>
<dbReference type="PROSITE" id="PS51198">
    <property type="entry name" value="UVRD_HELICASE_ATP_BIND"/>
    <property type="match status" value="1"/>
</dbReference>
<dbReference type="Pfam" id="PF00580">
    <property type="entry name" value="UvrD-helicase"/>
    <property type="match status" value="1"/>
</dbReference>
<evidence type="ECO:0000313" key="18">
    <source>
        <dbReference type="Proteomes" id="UP000266301"/>
    </source>
</evidence>
<evidence type="ECO:0000256" key="7">
    <source>
        <dbReference type="ARBA" id="ARBA00022840"/>
    </source>
</evidence>
<keyword evidence="1 13" id="KW-0540">Nuclease</keyword>
<evidence type="ECO:0000259" key="16">
    <source>
        <dbReference type="PROSITE" id="PS51217"/>
    </source>
</evidence>
<sequence length="1238" mass="143468">MSTNWTYEQKQAIYTKNCNLLVAAGAGAGKTAVLVKRIIEKITDSDNGIDIDKLLVVTFTNAAASEMKERIGDAISKELEEKPESKNLQKQLILLNKANIMTIHSFCLKIIRENFHVVDLDPNFRVCDDTEAVLLKQEALDDVMEDMYDSDDPELLKLLECYGRKNDFNVQNLILDLHRFSTSNPYPKKWLVEMAEEFNVDPNFDFGKSKWAEMLVKYVNVEITACLHNLEKALTIVKNASGISYYIDPLEHDIYNMKLILSCENWDSMNSVFKTVNFDKLPAKKNKDADKEAKEKAKGIRDNVKKKVLAIISDIFVENKNISKDIKHVYFVLKSLVDVVIAFDDRFSIKKRERGVIDFNDIEHFCLEILTETHDNKILPSKVALGYRDDFDEILIDEYQDSNEVQEVIMNSISKKDPFPNMFMVGDVKQSIYKFRKAKPELFLHKYNTYSEEKNSLNRKIKLFKNFRSRKEIIDGVNYVFNQIMSRRVGEIDYDESEFLECAASFEKTDNDMPIELDLIDKSESKNDADLIIDDGDEENPDNIQIEARLVAKKINELVNGDSSFLIYDKTIDAYRKVEYRDIVILLRATSNWASVYVQELMEKGIPVFADTAIGYFDSSEIKTIMCMLKIVDNPMQDIPLLAVLRSPIESFEPEELIDIRMVNKDINFYSAMKLIDQYFEDDACEEDKIVDYTLDHISLKLKNKVSAFLNRLDVWRDKSMNMDLNNFIWYLYTDTGYYGFVGAMPGGSQRQANLRMLFDKAVQYENTSYKGLFNFINFIDKVKNSSGDMGSAKILGENENVVKIMSIHKSKGLEFPIVILSGTGKNFNLMDANKSILFHSDLGFGADFIDAERRISYPTLQKQIIKRKIKLETLSEEMRILYVALTRAKEKLILTGMVNNIEKTCHRWCECTEVKEEKIPEYYTISARSYLDWIGGALSRHKDGKLIRRLGQINVSKYVIEDNSKWTINLYDKSIFRKKIYDDSENDVLKYINDINLDSNISEFGDEVSRRLNWKYKYRDAQNISAKMSISELKRKFLLSQDGDSEVIFKNTSLNTPKFLKETKNISGAERGTIVHLVLQKLDLKNVLRSQDIAHQIEGLITKNFITQEEAKCVDVQKILRLFTSKLGKRMLNSNNVYREKQFIINLSSSEIYEDLPKKLYEDEKILVQGIIDCYFEEDDELVVIDYKTDYIEDIGDIKRKYEFQLKYYAKALELITGKKVKNKYLYLLYNNTAVEI</sequence>
<feature type="domain" description="UvrD-like helicase ATP-binding" evidence="15">
    <location>
        <begin position="3"/>
        <end position="470"/>
    </location>
</feature>
<evidence type="ECO:0000256" key="8">
    <source>
        <dbReference type="ARBA" id="ARBA00023125"/>
    </source>
</evidence>
<organism evidence="17 18">
    <name type="scientific">Clostridium fermenticellae</name>
    <dbReference type="NCBI Taxonomy" id="2068654"/>
    <lineage>
        <taxon>Bacteria</taxon>
        <taxon>Bacillati</taxon>
        <taxon>Bacillota</taxon>
        <taxon>Clostridia</taxon>
        <taxon>Eubacteriales</taxon>
        <taxon>Clostridiaceae</taxon>
        <taxon>Clostridium</taxon>
    </lineage>
</organism>
<dbReference type="Gene3D" id="3.40.50.300">
    <property type="entry name" value="P-loop containing nucleotide triphosphate hydrolases"/>
    <property type="match status" value="4"/>
</dbReference>
<comment type="similarity">
    <text evidence="13">Belongs to the helicase family. AddA subfamily.</text>
</comment>
<dbReference type="EC" id="3.1.-.-" evidence="13"/>
<proteinExistence type="inferred from homology"/>
<dbReference type="InterPro" id="IPR038726">
    <property type="entry name" value="PDDEXK_AddAB-type"/>
</dbReference>
<keyword evidence="9 13" id="KW-0234">DNA repair</keyword>
<evidence type="ECO:0000256" key="2">
    <source>
        <dbReference type="ARBA" id="ARBA00022741"/>
    </source>
</evidence>
<dbReference type="InterPro" id="IPR014016">
    <property type="entry name" value="UvrD-like_ATP-bd"/>
</dbReference>
<reference evidence="17 18" key="1">
    <citation type="journal article" date="2019" name="Int. J. Syst. Evol. Microbiol.">
        <title>Clostridium fermenticellae sp. nov., isolated from the mud in a fermentation cellar for the production of the Chinese liquor, baijiu.</title>
        <authorList>
            <person name="Xu P.X."/>
            <person name="Chai L.J."/>
            <person name="Qiu T."/>
            <person name="Zhang X.J."/>
            <person name="Lu Z.M."/>
            <person name="Xiao C."/>
            <person name="Wang S.T."/>
            <person name="Shen C.H."/>
            <person name="Shi J.S."/>
            <person name="Xu Z.H."/>
        </authorList>
    </citation>
    <scope>NUCLEOTIDE SEQUENCE [LARGE SCALE GENOMIC DNA]</scope>
    <source>
        <strain evidence="17 18">JN500901</strain>
    </source>
</reference>
<evidence type="ECO:0000256" key="3">
    <source>
        <dbReference type="ARBA" id="ARBA00022763"/>
    </source>
</evidence>
<keyword evidence="5 13" id="KW-0347">Helicase</keyword>
<dbReference type="KEGG" id="cfer:D4Z93_11195"/>
<keyword evidence="10 13" id="KW-0413">Isomerase</keyword>
<evidence type="ECO:0000256" key="10">
    <source>
        <dbReference type="ARBA" id="ARBA00023235"/>
    </source>
</evidence>
<accession>A0A386H5S2</accession>
<dbReference type="InterPro" id="IPR027417">
    <property type="entry name" value="P-loop_NTPase"/>
</dbReference>
<dbReference type="EC" id="5.6.2.4" evidence="13"/>
<evidence type="ECO:0000313" key="17">
    <source>
        <dbReference type="EMBL" id="AYD41059.1"/>
    </source>
</evidence>
<keyword evidence="8 13" id="KW-0238">DNA-binding</keyword>
<comment type="subunit">
    <text evidence="13">Heterodimer of AddA and AddB/RexB.</text>
</comment>
<gene>
    <name evidence="13 17" type="primary">addA</name>
    <name evidence="17" type="ORF">D4Z93_11195</name>
</gene>
<dbReference type="GO" id="GO:0005829">
    <property type="term" value="C:cytosol"/>
    <property type="evidence" value="ECO:0007669"/>
    <property type="project" value="TreeGrafter"/>
</dbReference>
<dbReference type="GO" id="GO:0008408">
    <property type="term" value="F:3'-5' exonuclease activity"/>
    <property type="evidence" value="ECO:0007669"/>
    <property type="project" value="UniProtKB-UniRule"/>
</dbReference>
<dbReference type="EMBL" id="CP032416">
    <property type="protein sequence ID" value="AYD41059.1"/>
    <property type="molecule type" value="Genomic_DNA"/>
</dbReference>
<dbReference type="Pfam" id="PF13361">
    <property type="entry name" value="UvrD_C"/>
    <property type="match status" value="1"/>
</dbReference>
<dbReference type="RefSeq" id="WP_119973583.1">
    <property type="nucleotide sequence ID" value="NZ_CP032416.1"/>
</dbReference>
<keyword evidence="18" id="KW-1185">Reference proteome</keyword>
<dbReference type="FunFam" id="3.40.50.300:FF:001236">
    <property type="entry name" value="ATP-dependent helicase/nuclease subunit A"/>
    <property type="match status" value="1"/>
</dbReference>
<comment type="catalytic activity">
    <reaction evidence="12 13">
        <text>ATP + H2O = ADP + phosphate + H(+)</text>
        <dbReference type="Rhea" id="RHEA:13065"/>
        <dbReference type="ChEBI" id="CHEBI:15377"/>
        <dbReference type="ChEBI" id="CHEBI:15378"/>
        <dbReference type="ChEBI" id="CHEBI:30616"/>
        <dbReference type="ChEBI" id="CHEBI:43474"/>
        <dbReference type="ChEBI" id="CHEBI:456216"/>
        <dbReference type="EC" id="5.6.2.4"/>
    </reaction>
</comment>
<dbReference type="GO" id="GO:0000724">
    <property type="term" value="P:double-strand break repair via homologous recombination"/>
    <property type="evidence" value="ECO:0007669"/>
    <property type="project" value="UniProtKB-UniRule"/>
</dbReference>
<dbReference type="GO" id="GO:0003690">
    <property type="term" value="F:double-stranded DNA binding"/>
    <property type="evidence" value="ECO:0007669"/>
    <property type="project" value="UniProtKB-UniRule"/>
</dbReference>
<dbReference type="Pfam" id="PF12705">
    <property type="entry name" value="PDDEXK_1"/>
    <property type="match status" value="1"/>
</dbReference>
<dbReference type="Gene3D" id="3.90.320.10">
    <property type="match status" value="1"/>
</dbReference>
<comment type="function">
    <text evidence="13">The heterodimer acts as both an ATP-dependent DNA helicase and an ATP-dependent, dual-direction single-stranded exonuclease. Recognizes the chi site generating a DNA molecule suitable for the initiation of homologous recombination. The AddA nuclease domain is required for chi fragment generation; this subunit has the helicase and 3' -&gt; 5' nuclease activities.</text>
</comment>
<keyword evidence="2 13" id="KW-0547">Nucleotide-binding</keyword>
<dbReference type="Proteomes" id="UP000266301">
    <property type="component" value="Chromosome"/>
</dbReference>
<keyword evidence="7 13" id="KW-0067">ATP-binding</keyword>
<dbReference type="InterPro" id="IPR011604">
    <property type="entry name" value="PDDEXK-like_dom_sf"/>
</dbReference>
<evidence type="ECO:0000256" key="14">
    <source>
        <dbReference type="PROSITE-ProRule" id="PRU00560"/>
    </source>
</evidence>
<protein>
    <recommendedName>
        <fullName evidence="13">ATP-dependent helicase/nuclease subunit A</fullName>
        <ecNumber evidence="13">3.1.-.-</ecNumber>
        <ecNumber evidence="13">5.6.2.4</ecNumber>
    </recommendedName>
    <alternativeName>
        <fullName evidence="13">ATP-dependent helicase/nuclease AddA</fullName>
    </alternativeName>
    <alternativeName>
        <fullName evidence="13">DNA 3'-5' helicase AddA</fullName>
    </alternativeName>
</protein>
<dbReference type="GO" id="GO:0016887">
    <property type="term" value="F:ATP hydrolysis activity"/>
    <property type="evidence" value="ECO:0007669"/>
    <property type="project" value="RHEA"/>
</dbReference>
<dbReference type="AlphaFoldDB" id="A0A386H5S2"/>